<keyword evidence="2" id="KW-1185">Reference proteome</keyword>
<protein>
    <submittedName>
        <fullName evidence="1">Uncharacterized protein</fullName>
    </submittedName>
</protein>
<comment type="caution">
    <text evidence="1">The sequence shown here is derived from an EMBL/GenBank/DDBJ whole genome shotgun (WGS) entry which is preliminary data.</text>
</comment>
<accession>A0A830HLU7</accession>
<dbReference type="PANTHER" id="PTHR36774">
    <property type="entry name" value="INSULIN-INDUCED PROTEIN"/>
    <property type="match status" value="1"/>
</dbReference>
<organism evidence="1 2">
    <name type="scientific">Pycnococcus provasolii</name>
    <dbReference type="NCBI Taxonomy" id="41880"/>
    <lineage>
        <taxon>Eukaryota</taxon>
        <taxon>Viridiplantae</taxon>
        <taxon>Chlorophyta</taxon>
        <taxon>Pseudoscourfieldiophyceae</taxon>
        <taxon>Pseudoscourfieldiales</taxon>
        <taxon>Pycnococcaceae</taxon>
        <taxon>Pycnococcus</taxon>
    </lineage>
</organism>
<reference evidence="1" key="1">
    <citation type="submission" date="2020-10" db="EMBL/GenBank/DDBJ databases">
        <title>Unveiling of a novel bifunctional photoreceptor, Dualchrome1, isolated from a cosmopolitan green alga.</title>
        <authorList>
            <person name="Suzuki S."/>
            <person name="Kawachi M."/>
        </authorList>
    </citation>
    <scope>NUCLEOTIDE SEQUENCE</scope>
    <source>
        <strain evidence="1">NIES 2893</strain>
    </source>
</reference>
<dbReference type="OrthoDB" id="46308at2759"/>
<dbReference type="PANTHER" id="PTHR36774:SF1">
    <property type="entry name" value="INSULIN-INDUCED PROTEIN"/>
    <property type="match status" value="1"/>
</dbReference>
<evidence type="ECO:0000313" key="1">
    <source>
        <dbReference type="EMBL" id="GHP06770.1"/>
    </source>
</evidence>
<dbReference type="AlphaFoldDB" id="A0A830HLU7"/>
<sequence length="271" mass="27943">MLEARSHRNVGVRARTRTCRRRGVEGVVADQQRGVYVRSGGGGGGGGDDDKQGGGWSAAVYGLAPFGAVVGPVVDGLHNQTLLTYELMPVILGPLHTSLVVPPLLALAYPLLGGVLPFALDTILPSAASTPRTGGPAKALRERPAVSAALAVATTAALVRSSAVLPDMVGREHTLLPLCGLAVLQWALLDGSLSALGLACAAALLGPLAELPLVSIGWWQYLPQATDYLPFGADAQWAALPAVTAPCYFAVTTDAIAVGRLLRSRALASFK</sequence>
<name>A0A830HLU7_9CHLO</name>
<gene>
    <name evidence="1" type="ORF">PPROV_000551400</name>
</gene>
<dbReference type="EMBL" id="BNJQ01000014">
    <property type="protein sequence ID" value="GHP06770.1"/>
    <property type="molecule type" value="Genomic_DNA"/>
</dbReference>
<evidence type="ECO:0000313" key="2">
    <source>
        <dbReference type="Proteomes" id="UP000660262"/>
    </source>
</evidence>
<dbReference type="Proteomes" id="UP000660262">
    <property type="component" value="Unassembled WGS sequence"/>
</dbReference>
<proteinExistence type="predicted"/>